<sequence length="160" mass="17710">MSALRFLCSILRNDLATQGDELNAPTTLIAETPRSPYSIRQSRQSASSHAPPIIQSRSKVKSTICGSLHYAPLFIKLLLLVLKLCTPRFIAFTVGRDDEDLVDESADGEDVKDESTDGEDIADECDEESTSLLESSKRKKPIPKKARAINYTSDQMDFSD</sequence>
<keyword evidence="2" id="KW-1185">Reference proteome</keyword>
<evidence type="ECO:0000313" key="2">
    <source>
        <dbReference type="Proteomes" id="UP001239111"/>
    </source>
</evidence>
<accession>A0ACC2NB67</accession>
<reference evidence="1" key="1">
    <citation type="submission" date="2023-04" db="EMBL/GenBank/DDBJ databases">
        <title>A chromosome-level genome assembly of the parasitoid wasp Eretmocerus hayati.</title>
        <authorList>
            <person name="Zhong Y."/>
            <person name="Liu S."/>
            <person name="Liu Y."/>
        </authorList>
    </citation>
    <scope>NUCLEOTIDE SEQUENCE</scope>
    <source>
        <strain evidence="1">ZJU_SS_LIU_2023</strain>
    </source>
</reference>
<comment type="caution">
    <text evidence="1">The sequence shown here is derived from an EMBL/GenBank/DDBJ whole genome shotgun (WGS) entry which is preliminary data.</text>
</comment>
<organism evidence="1 2">
    <name type="scientific">Eretmocerus hayati</name>
    <dbReference type="NCBI Taxonomy" id="131215"/>
    <lineage>
        <taxon>Eukaryota</taxon>
        <taxon>Metazoa</taxon>
        <taxon>Ecdysozoa</taxon>
        <taxon>Arthropoda</taxon>
        <taxon>Hexapoda</taxon>
        <taxon>Insecta</taxon>
        <taxon>Pterygota</taxon>
        <taxon>Neoptera</taxon>
        <taxon>Endopterygota</taxon>
        <taxon>Hymenoptera</taxon>
        <taxon>Apocrita</taxon>
        <taxon>Proctotrupomorpha</taxon>
        <taxon>Chalcidoidea</taxon>
        <taxon>Aphelinidae</taxon>
        <taxon>Aphelininae</taxon>
        <taxon>Eretmocerus</taxon>
    </lineage>
</organism>
<dbReference type="Proteomes" id="UP001239111">
    <property type="component" value="Chromosome 4"/>
</dbReference>
<dbReference type="EMBL" id="CM056744">
    <property type="protein sequence ID" value="KAJ8668146.1"/>
    <property type="molecule type" value="Genomic_DNA"/>
</dbReference>
<gene>
    <name evidence="1" type="ORF">QAD02_009809</name>
</gene>
<name>A0ACC2NB67_9HYME</name>
<protein>
    <submittedName>
        <fullName evidence="1">Uncharacterized protein</fullName>
    </submittedName>
</protein>
<proteinExistence type="predicted"/>
<evidence type="ECO:0000313" key="1">
    <source>
        <dbReference type="EMBL" id="KAJ8668146.1"/>
    </source>
</evidence>